<protein>
    <submittedName>
        <fullName evidence="2">Uncharacterized protein</fullName>
    </submittedName>
</protein>
<sequence length="176" mass="19689">MKFFLKSLLLVAWGFLMAAGCKPKEDDLPAPTTEGLNTFGCKINGKVWVANGIRNDQGPAAKAIEVEFRQLSATTFYLFIHTNASTKDRVQLTLPKGVIGTNKLANGYNDPFAIYYDNQFRLFNTTESNPGKLVITRLDTVNRIVSGTFEFDGQYIVNKEIVHVTEGRFDINMNNL</sequence>
<dbReference type="KEGG" id="spib:G8759_02675"/>
<evidence type="ECO:0000313" key="3">
    <source>
        <dbReference type="Proteomes" id="UP000501802"/>
    </source>
</evidence>
<dbReference type="Proteomes" id="UP000501802">
    <property type="component" value="Chromosome"/>
</dbReference>
<reference evidence="2 3" key="1">
    <citation type="submission" date="2020-03" db="EMBL/GenBank/DDBJ databases">
        <authorList>
            <person name="Kim M.K."/>
        </authorList>
    </citation>
    <scope>NUCLEOTIDE SEQUENCE [LARGE SCALE GENOMIC DNA]</scope>
    <source>
        <strain evidence="2 3">BT328</strain>
    </source>
</reference>
<feature type="signal peptide" evidence="1">
    <location>
        <begin position="1"/>
        <end position="18"/>
    </location>
</feature>
<name>A0A6G9AGN0_9BACT</name>
<accession>A0A6G9AGN0</accession>
<evidence type="ECO:0000256" key="1">
    <source>
        <dbReference type="SAM" id="SignalP"/>
    </source>
</evidence>
<dbReference type="RefSeq" id="WP_167204965.1">
    <property type="nucleotide sequence ID" value="NZ_CP050063.1"/>
</dbReference>
<keyword evidence="1" id="KW-0732">Signal</keyword>
<organism evidence="2 3">
    <name type="scientific">Spirosoma aureum</name>
    <dbReference type="NCBI Taxonomy" id="2692134"/>
    <lineage>
        <taxon>Bacteria</taxon>
        <taxon>Pseudomonadati</taxon>
        <taxon>Bacteroidota</taxon>
        <taxon>Cytophagia</taxon>
        <taxon>Cytophagales</taxon>
        <taxon>Cytophagaceae</taxon>
        <taxon>Spirosoma</taxon>
    </lineage>
</organism>
<dbReference type="EMBL" id="CP050063">
    <property type="protein sequence ID" value="QIP11611.1"/>
    <property type="molecule type" value="Genomic_DNA"/>
</dbReference>
<keyword evidence="3" id="KW-1185">Reference proteome</keyword>
<evidence type="ECO:0000313" key="2">
    <source>
        <dbReference type="EMBL" id="QIP11611.1"/>
    </source>
</evidence>
<dbReference type="InterPro" id="IPR046219">
    <property type="entry name" value="DUF6252"/>
</dbReference>
<dbReference type="PROSITE" id="PS51257">
    <property type="entry name" value="PROKAR_LIPOPROTEIN"/>
    <property type="match status" value="1"/>
</dbReference>
<feature type="chain" id="PRO_5026287261" evidence="1">
    <location>
        <begin position="19"/>
        <end position="176"/>
    </location>
</feature>
<dbReference type="AlphaFoldDB" id="A0A6G9AGN0"/>
<dbReference type="Pfam" id="PF19765">
    <property type="entry name" value="DUF6252"/>
    <property type="match status" value="1"/>
</dbReference>
<gene>
    <name evidence="2" type="ORF">G8759_02675</name>
</gene>
<proteinExistence type="predicted"/>